<evidence type="ECO:0000256" key="3">
    <source>
        <dbReference type="ARBA" id="ARBA00022833"/>
    </source>
</evidence>
<accession>A0A6H5ISH9</accession>
<dbReference type="PANTHER" id="PTHR18952:SF137">
    <property type="entry name" value="CARBONIC ANHYDRASE"/>
    <property type="match status" value="1"/>
</dbReference>
<dbReference type="EC" id="4.2.1.1" evidence="4"/>
<evidence type="ECO:0000256" key="1">
    <source>
        <dbReference type="ARBA" id="ARBA00010718"/>
    </source>
</evidence>
<dbReference type="SUPFAM" id="SSF51069">
    <property type="entry name" value="Carbonic anhydrase"/>
    <property type="match status" value="1"/>
</dbReference>
<reference evidence="6 7" key="1">
    <citation type="submission" date="2020-02" db="EMBL/GenBank/DDBJ databases">
        <authorList>
            <person name="Ferguson B K."/>
        </authorList>
    </citation>
    <scope>NUCLEOTIDE SEQUENCE [LARGE SCALE GENOMIC DNA]</scope>
</reference>
<dbReference type="InterPro" id="IPR001148">
    <property type="entry name" value="CA_dom"/>
</dbReference>
<dbReference type="InterPro" id="IPR018338">
    <property type="entry name" value="Carbonic_anhydrase_a-class_CS"/>
</dbReference>
<keyword evidence="3 4" id="KW-0862">Zinc</keyword>
<dbReference type="SMART" id="SM01057">
    <property type="entry name" value="Carb_anhydrase"/>
    <property type="match status" value="1"/>
</dbReference>
<comment type="cofactor">
    <cofactor evidence="4">
        <name>Zn(2+)</name>
        <dbReference type="ChEBI" id="CHEBI:29105"/>
    </cofactor>
</comment>
<comment type="catalytic activity">
    <reaction evidence="4">
        <text>hydrogencarbonate + H(+) = CO2 + H2O</text>
        <dbReference type="Rhea" id="RHEA:10748"/>
        <dbReference type="ChEBI" id="CHEBI:15377"/>
        <dbReference type="ChEBI" id="CHEBI:15378"/>
        <dbReference type="ChEBI" id="CHEBI:16526"/>
        <dbReference type="ChEBI" id="CHEBI:17544"/>
        <dbReference type="EC" id="4.2.1.1"/>
    </reaction>
</comment>
<dbReference type="EMBL" id="CADCXV010000865">
    <property type="protein sequence ID" value="CAB0037682.1"/>
    <property type="molecule type" value="Genomic_DNA"/>
</dbReference>
<feature type="domain" description="Alpha-carbonic anhydrase" evidence="5">
    <location>
        <begin position="29"/>
        <end position="289"/>
    </location>
</feature>
<evidence type="ECO:0000259" key="5">
    <source>
        <dbReference type="PROSITE" id="PS51144"/>
    </source>
</evidence>
<dbReference type="OrthoDB" id="429145at2759"/>
<evidence type="ECO:0000313" key="6">
    <source>
        <dbReference type="EMBL" id="CAB0037682.1"/>
    </source>
</evidence>
<comment type="function">
    <text evidence="4">Reversible hydration of carbon dioxide.</text>
</comment>
<dbReference type="InterPro" id="IPR036398">
    <property type="entry name" value="CA_dom_sf"/>
</dbReference>
<dbReference type="InterPro" id="IPR023561">
    <property type="entry name" value="Carbonic_anhydrase_a-class"/>
</dbReference>
<comment type="similarity">
    <text evidence="1 4">Belongs to the alpha-carbonic anhydrase family.</text>
</comment>
<dbReference type="PROSITE" id="PS51144">
    <property type="entry name" value="ALPHA_CA_2"/>
    <property type="match status" value="1"/>
</dbReference>
<keyword evidence="4" id="KW-0456">Lyase</keyword>
<evidence type="ECO:0000256" key="2">
    <source>
        <dbReference type="ARBA" id="ARBA00022723"/>
    </source>
</evidence>
<keyword evidence="2 4" id="KW-0479">Metal-binding</keyword>
<organism evidence="6 7">
    <name type="scientific">Trichogramma brassicae</name>
    <dbReference type="NCBI Taxonomy" id="86971"/>
    <lineage>
        <taxon>Eukaryota</taxon>
        <taxon>Metazoa</taxon>
        <taxon>Ecdysozoa</taxon>
        <taxon>Arthropoda</taxon>
        <taxon>Hexapoda</taxon>
        <taxon>Insecta</taxon>
        <taxon>Pterygota</taxon>
        <taxon>Neoptera</taxon>
        <taxon>Endopterygota</taxon>
        <taxon>Hymenoptera</taxon>
        <taxon>Apocrita</taxon>
        <taxon>Proctotrupomorpha</taxon>
        <taxon>Chalcidoidea</taxon>
        <taxon>Trichogrammatidae</taxon>
        <taxon>Trichogramma</taxon>
    </lineage>
</organism>
<dbReference type="GO" id="GO:0008270">
    <property type="term" value="F:zinc ion binding"/>
    <property type="evidence" value="ECO:0007669"/>
    <property type="project" value="UniProtKB-UniRule"/>
</dbReference>
<dbReference type="Proteomes" id="UP000479190">
    <property type="component" value="Unassembled WGS sequence"/>
</dbReference>
<evidence type="ECO:0000256" key="4">
    <source>
        <dbReference type="RuleBase" id="RU367011"/>
    </source>
</evidence>
<dbReference type="GO" id="GO:0005737">
    <property type="term" value="C:cytoplasm"/>
    <property type="evidence" value="ECO:0007669"/>
    <property type="project" value="TreeGrafter"/>
</dbReference>
<dbReference type="PANTHER" id="PTHR18952">
    <property type="entry name" value="CARBONIC ANHYDRASE"/>
    <property type="match status" value="1"/>
</dbReference>
<keyword evidence="7" id="KW-1185">Reference proteome</keyword>
<protein>
    <recommendedName>
        <fullName evidence="4">Carbonic anhydrase</fullName>
        <ecNumber evidence="4">4.2.1.1</ecNumber>
    </recommendedName>
</protein>
<proteinExistence type="inferred from homology"/>
<dbReference type="GO" id="GO:0004089">
    <property type="term" value="F:carbonate dehydratase activity"/>
    <property type="evidence" value="ECO:0007669"/>
    <property type="project" value="UniProtKB-UniRule"/>
</dbReference>
<evidence type="ECO:0000313" key="7">
    <source>
        <dbReference type="Proteomes" id="UP000479190"/>
    </source>
</evidence>
<sequence>MKLRNFQFALFAKPILFEGIPTVGSMGPLVYDYTQAGQHLWPKDYPNCGGSWQSPVIVAASRSIALPLPALEMVGYRNFLRPPVVMKNNGHTVVISSKKSANKSKSPYIFGAMLEEKIEYEFESFHFHWGIRNSRGSEHVLHGTRYPLEMHLLHRNKKYVNVESALDHEDGLAVLAVFFHLEEEDNEILKPIIAHLAEVQWINSQTIMNYTFALSSLLPRDLDTFYTYKGSLTSPPCNEAVTWMVFASTVPISFQQMSKFRLLSSGKGILADNYRYLQDLGSRKVYVRRMKNANASKNQLFDIDVATLKWNWQ</sequence>
<dbReference type="PROSITE" id="PS00162">
    <property type="entry name" value="ALPHA_CA_1"/>
    <property type="match status" value="1"/>
</dbReference>
<dbReference type="CDD" id="cd00326">
    <property type="entry name" value="alpha_CA"/>
    <property type="match status" value="1"/>
</dbReference>
<name>A0A6H5ISH9_9HYME</name>
<dbReference type="Pfam" id="PF00194">
    <property type="entry name" value="Carb_anhydrase"/>
    <property type="match status" value="1"/>
</dbReference>
<dbReference type="Gene3D" id="3.10.200.10">
    <property type="entry name" value="Alpha carbonic anhydrase"/>
    <property type="match status" value="1"/>
</dbReference>
<gene>
    <name evidence="6" type="ORF">TBRA_LOCUS9499</name>
</gene>
<dbReference type="AlphaFoldDB" id="A0A6H5ISH9"/>